<dbReference type="GO" id="GO:0004674">
    <property type="term" value="F:protein serine/threonine kinase activity"/>
    <property type="evidence" value="ECO:0007669"/>
    <property type="project" value="UniProtKB-KW"/>
</dbReference>
<keyword evidence="7 12" id="KW-0418">Kinase</keyword>
<evidence type="ECO:0000313" key="12">
    <source>
        <dbReference type="EMBL" id="VFJ14215.1"/>
    </source>
</evidence>
<dbReference type="NCBIfam" id="TIGR03724">
    <property type="entry name" value="arch_bud32"/>
    <property type="match status" value="1"/>
</dbReference>
<dbReference type="EC" id="2.7.11.1" evidence="2"/>
<keyword evidence="8" id="KW-0067">ATP-binding</keyword>
<dbReference type="GO" id="GO:0008033">
    <property type="term" value="P:tRNA processing"/>
    <property type="evidence" value="ECO:0007669"/>
    <property type="project" value="UniProtKB-KW"/>
</dbReference>
<keyword evidence="5" id="KW-0819">tRNA processing</keyword>
<dbReference type="PANTHER" id="PTHR12209">
    <property type="entry name" value="NON-SPECIFIC SERINE/THREONINE PROTEIN KINASE"/>
    <property type="match status" value="1"/>
</dbReference>
<keyword evidence="6" id="KW-0547">Nucleotide-binding</keyword>
<dbReference type="OrthoDB" id="31344at2157"/>
<dbReference type="PROSITE" id="PS00109">
    <property type="entry name" value="PROTEIN_KINASE_TYR"/>
    <property type="match status" value="1"/>
</dbReference>
<keyword evidence="3 12" id="KW-0723">Serine/threonine-protein kinase</keyword>
<dbReference type="KEGG" id="nfn:NFRAN_1893"/>
<dbReference type="Pfam" id="PF00069">
    <property type="entry name" value="Pkinase"/>
    <property type="match status" value="1"/>
</dbReference>
<dbReference type="PANTHER" id="PTHR12209:SF0">
    <property type="entry name" value="EKC_KEOPS COMPLEX SUBUNIT TP53RK"/>
    <property type="match status" value="1"/>
</dbReference>
<protein>
    <recommendedName>
        <fullName evidence="2">non-specific serine/threonine protein kinase</fullName>
        <ecNumber evidence="2">2.7.11.1</ecNumber>
    </recommendedName>
</protein>
<dbReference type="AlphaFoldDB" id="A0A484IBQ5"/>
<gene>
    <name evidence="12" type="ORF">NFRAN_1893</name>
</gene>
<evidence type="ECO:0000313" key="13">
    <source>
        <dbReference type="Proteomes" id="UP000294299"/>
    </source>
</evidence>
<dbReference type="RefSeq" id="WP_134484471.1">
    <property type="nucleotide sequence ID" value="NZ_LR216287.1"/>
</dbReference>
<dbReference type="NCBIfam" id="NF011463">
    <property type="entry name" value="PRK14879.1-4"/>
    <property type="match status" value="1"/>
</dbReference>
<evidence type="ECO:0000256" key="7">
    <source>
        <dbReference type="ARBA" id="ARBA00022777"/>
    </source>
</evidence>
<dbReference type="EMBL" id="LR216287">
    <property type="protein sequence ID" value="VFJ14215.1"/>
    <property type="molecule type" value="Genomic_DNA"/>
</dbReference>
<comment type="catalytic activity">
    <reaction evidence="10">
        <text>L-seryl-[protein] + ATP = O-phospho-L-seryl-[protein] + ADP + H(+)</text>
        <dbReference type="Rhea" id="RHEA:17989"/>
        <dbReference type="Rhea" id="RHEA-COMP:9863"/>
        <dbReference type="Rhea" id="RHEA-COMP:11604"/>
        <dbReference type="ChEBI" id="CHEBI:15378"/>
        <dbReference type="ChEBI" id="CHEBI:29999"/>
        <dbReference type="ChEBI" id="CHEBI:30616"/>
        <dbReference type="ChEBI" id="CHEBI:83421"/>
        <dbReference type="ChEBI" id="CHEBI:456216"/>
        <dbReference type="EC" id="2.7.11.1"/>
    </reaction>
</comment>
<evidence type="ECO:0000256" key="6">
    <source>
        <dbReference type="ARBA" id="ARBA00022741"/>
    </source>
</evidence>
<proteinExistence type="inferred from homology"/>
<evidence type="ECO:0000256" key="8">
    <source>
        <dbReference type="ARBA" id="ARBA00022840"/>
    </source>
</evidence>
<accession>A0A484IBQ5</accession>
<dbReference type="GO" id="GO:0005524">
    <property type="term" value="F:ATP binding"/>
    <property type="evidence" value="ECO:0007669"/>
    <property type="project" value="UniProtKB-KW"/>
</dbReference>
<comment type="catalytic activity">
    <reaction evidence="9">
        <text>L-threonyl-[protein] + ATP = O-phospho-L-threonyl-[protein] + ADP + H(+)</text>
        <dbReference type="Rhea" id="RHEA:46608"/>
        <dbReference type="Rhea" id="RHEA-COMP:11060"/>
        <dbReference type="Rhea" id="RHEA-COMP:11605"/>
        <dbReference type="ChEBI" id="CHEBI:15378"/>
        <dbReference type="ChEBI" id="CHEBI:30013"/>
        <dbReference type="ChEBI" id="CHEBI:30616"/>
        <dbReference type="ChEBI" id="CHEBI:61977"/>
        <dbReference type="ChEBI" id="CHEBI:456216"/>
        <dbReference type="EC" id="2.7.11.1"/>
    </reaction>
</comment>
<dbReference type="InterPro" id="IPR022495">
    <property type="entry name" value="Bud32"/>
</dbReference>
<evidence type="ECO:0000256" key="10">
    <source>
        <dbReference type="ARBA" id="ARBA00048679"/>
    </source>
</evidence>
<dbReference type="InterPro" id="IPR008266">
    <property type="entry name" value="Tyr_kinase_AS"/>
</dbReference>
<evidence type="ECO:0000256" key="5">
    <source>
        <dbReference type="ARBA" id="ARBA00022694"/>
    </source>
</evidence>
<comment type="similarity">
    <text evidence="1">Belongs to the protein kinase superfamily. BUD32 family.</text>
</comment>
<evidence type="ECO:0000256" key="4">
    <source>
        <dbReference type="ARBA" id="ARBA00022679"/>
    </source>
</evidence>
<dbReference type="InterPro" id="IPR011009">
    <property type="entry name" value="Kinase-like_dom_sf"/>
</dbReference>
<feature type="domain" description="Protein kinase" evidence="11">
    <location>
        <begin position="2"/>
        <end position="208"/>
    </location>
</feature>
<dbReference type="InterPro" id="IPR000719">
    <property type="entry name" value="Prot_kinase_dom"/>
</dbReference>
<dbReference type="SUPFAM" id="SSF56112">
    <property type="entry name" value="Protein kinase-like (PK-like)"/>
    <property type="match status" value="1"/>
</dbReference>
<dbReference type="GO" id="GO:0005829">
    <property type="term" value="C:cytosol"/>
    <property type="evidence" value="ECO:0007669"/>
    <property type="project" value="TreeGrafter"/>
</dbReference>
<evidence type="ECO:0000256" key="1">
    <source>
        <dbReference type="ARBA" id="ARBA00010630"/>
    </source>
</evidence>
<dbReference type="Gene3D" id="1.10.510.10">
    <property type="entry name" value="Transferase(Phosphotransferase) domain 1"/>
    <property type="match status" value="1"/>
</dbReference>
<name>A0A484IBQ5_9ARCH</name>
<keyword evidence="13" id="KW-1185">Reference proteome</keyword>
<dbReference type="Gene3D" id="3.30.200.20">
    <property type="entry name" value="Phosphorylase Kinase, domain 1"/>
    <property type="match status" value="1"/>
</dbReference>
<evidence type="ECO:0000259" key="11">
    <source>
        <dbReference type="PROSITE" id="PS50011"/>
    </source>
</evidence>
<evidence type="ECO:0000256" key="3">
    <source>
        <dbReference type="ARBA" id="ARBA00022527"/>
    </source>
</evidence>
<organism evidence="12 13">
    <name type="scientific">Candidatus Nitrosocosmicus franklandianus</name>
    <dbReference type="NCBI Taxonomy" id="1798806"/>
    <lineage>
        <taxon>Archaea</taxon>
        <taxon>Nitrososphaerota</taxon>
        <taxon>Nitrososphaeria</taxon>
        <taxon>Nitrososphaerales</taxon>
        <taxon>Nitrososphaeraceae</taxon>
        <taxon>Candidatus Nitrosocosmicus</taxon>
    </lineage>
</organism>
<reference evidence="12 13" key="1">
    <citation type="submission" date="2019-02" db="EMBL/GenBank/DDBJ databases">
        <authorList>
            <person name="Lehtovirta-Morley E L."/>
        </authorList>
    </citation>
    <scope>NUCLEOTIDE SEQUENCE [LARGE SCALE GENOMIC DNA]</scope>
    <source>
        <strain evidence="12">NFRAN1</strain>
    </source>
</reference>
<dbReference type="PROSITE" id="PS50011">
    <property type="entry name" value="PROTEIN_KINASE_DOM"/>
    <property type="match status" value="1"/>
</dbReference>
<evidence type="ECO:0000256" key="9">
    <source>
        <dbReference type="ARBA" id="ARBA00047899"/>
    </source>
</evidence>
<keyword evidence="4" id="KW-0808">Transferase</keyword>
<sequence length="208" mass="24020">MFKDGILLKRGAESELYLINWYGTRAISKVRIRKDYRHPSIDIPLRKQRTIHEANILSQVKLLGINAPFIYYLDISNFEIVMEFVQGKVLRDVFSPEYCIVLGKMIGALHSNNIIHGDITTSNFIVSPNGVISLIDFGLSFISERYEDKAADIRLFKEILNSIHIEVFEESYENFCNGYTQKYTKVAPTIFKIVSNIEKRGRYSRSLL</sequence>
<dbReference type="Proteomes" id="UP000294299">
    <property type="component" value="Chromosome NFRAN"/>
</dbReference>
<evidence type="ECO:0000256" key="2">
    <source>
        <dbReference type="ARBA" id="ARBA00012513"/>
    </source>
</evidence>
<dbReference type="GeneID" id="39421197"/>